<dbReference type="Proteomes" id="UP000019243">
    <property type="component" value="Unassembled WGS sequence"/>
</dbReference>
<accession>W7CQP0</accession>
<proteinExistence type="predicted"/>
<comment type="caution">
    <text evidence="1">The sequence shown here is derived from an EMBL/GenBank/DDBJ whole genome shotgun (WGS) entry which is preliminary data.</text>
</comment>
<evidence type="ECO:0000313" key="2">
    <source>
        <dbReference type="Proteomes" id="UP000019243"/>
    </source>
</evidence>
<gene>
    <name evidence="1" type="ORF">BCAMP_01045</name>
</gene>
<dbReference type="STRING" id="1265861.BCAMP_01045"/>
<dbReference type="OrthoDB" id="2366255at2"/>
<evidence type="ECO:0000313" key="1">
    <source>
        <dbReference type="EMBL" id="EUJ41954.1"/>
    </source>
</evidence>
<protein>
    <submittedName>
        <fullName evidence="1">Uncharacterized protein</fullName>
    </submittedName>
</protein>
<sequence>MIKPQFIGYDNEPFSIINWLVDGVATFKTVCYSAAEETEAIKNYNNGTSGFCELANDCDIERVYIS</sequence>
<dbReference type="AlphaFoldDB" id="W7CQP0"/>
<organism evidence="1 2">
    <name type="scientific">Brochothrix campestris FSL F6-1037</name>
    <dbReference type="NCBI Taxonomy" id="1265861"/>
    <lineage>
        <taxon>Bacteria</taxon>
        <taxon>Bacillati</taxon>
        <taxon>Bacillota</taxon>
        <taxon>Bacilli</taxon>
        <taxon>Bacillales</taxon>
        <taxon>Listeriaceae</taxon>
        <taxon>Brochothrix</taxon>
    </lineage>
</organism>
<dbReference type="RefSeq" id="WP_035312956.1">
    <property type="nucleotide sequence ID" value="NZ_AODH01000004.1"/>
</dbReference>
<dbReference type="EMBL" id="AODH01000004">
    <property type="protein sequence ID" value="EUJ41954.1"/>
    <property type="molecule type" value="Genomic_DNA"/>
</dbReference>
<reference evidence="1 2" key="1">
    <citation type="submission" date="2012-12" db="EMBL/GenBank/DDBJ databases">
        <title>Novel taxa of Listeriaceae from agricultural environments in the United States.</title>
        <authorList>
            <person name="den Bakker H.C."/>
            <person name="Allred A."/>
            <person name="Warchocki S."/>
            <person name="Wright E.M."/>
            <person name="Burrell A."/>
            <person name="Nightingale K.K."/>
            <person name="Kephart D."/>
            <person name="Wiedmann M."/>
        </authorList>
    </citation>
    <scope>NUCLEOTIDE SEQUENCE [LARGE SCALE GENOMIC DNA]</scope>
    <source>
        <strain evidence="1 2">FSL F6-1037</strain>
    </source>
</reference>
<keyword evidence="2" id="KW-1185">Reference proteome</keyword>
<name>W7CQP0_9LIST</name>